<dbReference type="InterPro" id="IPR018483">
    <property type="entry name" value="Carb_kinase_FGGY_CS"/>
</dbReference>
<organism evidence="7 8">
    <name type="scientific">Lentzea tibetensis</name>
    <dbReference type="NCBI Taxonomy" id="2591470"/>
    <lineage>
        <taxon>Bacteria</taxon>
        <taxon>Bacillati</taxon>
        <taxon>Actinomycetota</taxon>
        <taxon>Actinomycetes</taxon>
        <taxon>Pseudonocardiales</taxon>
        <taxon>Pseudonocardiaceae</taxon>
        <taxon>Lentzea</taxon>
    </lineage>
</organism>
<dbReference type="GO" id="GO:0005975">
    <property type="term" value="P:carbohydrate metabolic process"/>
    <property type="evidence" value="ECO:0007669"/>
    <property type="project" value="InterPro"/>
</dbReference>
<feature type="domain" description="Carbohydrate kinase FGGY N-terminal" evidence="5">
    <location>
        <begin position="4"/>
        <end position="235"/>
    </location>
</feature>
<proteinExistence type="inferred from homology"/>
<dbReference type="Pfam" id="PF00370">
    <property type="entry name" value="FGGY_N"/>
    <property type="match status" value="1"/>
</dbReference>
<gene>
    <name evidence="7" type="ORF">FKR81_14910</name>
</gene>
<evidence type="ECO:0000259" key="6">
    <source>
        <dbReference type="Pfam" id="PF02782"/>
    </source>
</evidence>
<dbReference type="SUPFAM" id="SSF53067">
    <property type="entry name" value="Actin-like ATPase domain"/>
    <property type="match status" value="2"/>
</dbReference>
<dbReference type="PANTHER" id="PTHR43095">
    <property type="entry name" value="SUGAR KINASE"/>
    <property type="match status" value="1"/>
</dbReference>
<dbReference type="PROSITE" id="PS00933">
    <property type="entry name" value="FGGY_KINASES_1"/>
    <property type="match status" value="1"/>
</dbReference>
<dbReference type="CDD" id="cd07770">
    <property type="entry name" value="ASKHA_NBD_FGGY_GntK"/>
    <property type="match status" value="1"/>
</dbReference>
<dbReference type="InterPro" id="IPR000577">
    <property type="entry name" value="Carb_kinase_FGGY"/>
</dbReference>
<evidence type="ECO:0000313" key="7">
    <source>
        <dbReference type="EMBL" id="TWP51494.1"/>
    </source>
</evidence>
<dbReference type="InterPro" id="IPR043129">
    <property type="entry name" value="ATPase_NBD"/>
</dbReference>
<dbReference type="PANTHER" id="PTHR43095:SF2">
    <property type="entry name" value="GLUCONOKINASE"/>
    <property type="match status" value="1"/>
</dbReference>
<dbReference type="GO" id="GO:0016301">
    <property type="term" value="F:kinase activity"/>
    <property type="evidence" value="ECO:0007669"/>
    <property type="project" value="UniProtKB-KW"/>
</dbReference>
<feature type="domain" description="Carbohydrate kinase FGGY C-terminal" evidence="6">
    <location>
        <begin position="245"/>
        <end position="423"/>
    </location>
</feature>
<dbReference type="EMBL" id="VOBR01000008">
    <property type="protein sequence ID" value="TWP51494.1"/>
    <property type="molecule type" value="Genomic_DNA"/>
</dbReference>
<accession>A0A563EWI0</accession>
<evidence type="ECO:0000256" key="2">
    <source>
        <dbReference type="ARBA" id="ARBA00022679"/>
    </source>
</evidence>
<evidence type="ECO:0000256" key="3">
    <source>
        <dbReference type="ARBA" id="ARBA00022777"/>
    </source>
</evidence>
<dbReference type="InterPro" id="IPR018484">
    <property type="entry name" value="FGGY_N"/>
</dbReference>
<dbReference type="Pfam" id="PF02782">
    <property type="entry name" value="FGGY_C"/>
    <property type="match status" value="1"/>
</dbReference>
<evidence type="ECO:0000256" key="4">
    <source>
        <dbReference type="RuleBase" id="RU003733"/>
    </source>
</evidence>
<dbReference type="Gene3D" id="3.30.420.40">
    <property type="match status" value="2"/>
</dbReference>
<evidence type="ECO:0000259" key="5">
    <source>
        <dbReference type="Pfam" id="PF00370"/>
    </source>
</evidence>
<dbReference type="AlphaFoldDB" id="A0A563EWI0"/>
<comment type="caution">
    <text evidence="7">The sequence shown here is derived from an EMBL/GenBank/DDBJ whole genome shotgun (WGS) entry which is preliminary data.</text>
</comment>
<dbReference type="RefSeq" id="WP_146352269.1">
    <property type="nucleotide sequence ID" value="NZ_VOBR01000008.1"/>
</dbReference>
<dbReference type="InterPro" id="IPR018485">
    <property type="entry name" value="FGGY_C"/>
</dbReference>
<reference evidence="7 8" key="1">
    <citation type="submission" date="2019-07" db="EMBL/GenBank/DDBJ databases">
        <title>Lentzea xizangensis sp. nov., isolated from Qinghai-Tibetan Plateau Soils.</title>
        <authorList>
            <person name="Huang J."/>
        </authorList>
    </citation>
    <scope>NUCLEOTIDE SEQUENCE [LARGE SCALE GENOMIC DNA]</scope>
    <source>
        <strain evidence="7 8">FXJ1.1311</strain>
    </source>
</reference>
<dbReference type="PROSITE" id="PS00445">
    <property type="entry name" value="FGGY_KINASES_2"/>
    <property type="match status" value="1"/>
</dbReference>
<dbReference type="OrthoDB" id="9782710at2"/>
<sequence>MTEVVLGVDLGTTATKVIAVDRRAKVVASAERSSPMRTTADGFATHDPREVLDAAFSALREVAAGDYEVRALALTGAMHTLLGLDANGDPVTESLSWADNRAVEQTARLRGTPEGRALHRATGTPIHTMAPLSKLAWMAEHGVTAAKWCGLKDFVASKLTGALTTEHSSGSGTGLMDIHSLTWHPDALAFARVSATQLPELEAPTSHRPLVAEVGLPPGLPVVAGGGDGPMGNLGVGAVVPGVGAVSLGTSGALRVTQDGPGVDEECRTFCYAIGDGLWARGGAVSNGGVVAQWAAETFGVEVGELLTRAAAVPLGAQGIVALPYLLGERAPWWDPTVTGALLGLRREHGPAEITRALVEGVCQQLALVLDAVPHVEEIRVTGGAFRSSLWSGVLSAALGLPLTVAEDSGGSAVGVALLGWRALGELSSLTEAAALVVPTRTITPDPDAVAFYARRRPLVQRAYLALKDLWEDQRP</sequence>
<dbReference type="GO" id="GO:0016773">
    <property type="term" value="F:phosphotransferase activity, alcohol group as acceptor"/>
    <property type="evidence" value="ECO:0007669"/>
    <property type="project" value="InterPro"/>
</dbReference>
<keyword evidence="8" id="KW-1185">Reference proteome</keyword>
<evidence type="ECO:0000256" key="1">
    <source>
        <dbReference type="ARBA" id="ARBA00009156"/>
    </source>
</evidence>
<keyword evidence="3 4" id="KW-0418">Kinase</keyword>
<dbReference type="Proteomes" id="UP000316639">
    <property type="component" value="Unassembled WGS sequence"/>
</dbReference>
<keyword evidence="2 4" id="KW-0808">Transferase</keyword>
<dbReference type="InterPro" id="IPR050406">
    <property type="entry name" value="FGGY_Carb_Kinase"/>
</dbReference>
<dbReference type="PIRSF" id="PIRSF000538">
    <property type="entry name" value="GlpK"/>
    <property type="match status" value="1"/>
</dbReference>
<name>A0A563EWI0_9PSEU</name>
<protein>
    <submittedName>
        <fullName evidence="7">Carbohydrate kinase</fullName>
    </submittedName>
</protein>
<comment type="similarity">
    <text evidence="1 4">Belongs to the FGGY kinase family.</text>
</comment>
<evidence type="ECO:0000313" key="8">
    <source>
        <dbReference type="Proteomes" id="UP000316639"/>
    </source>
</evidence>